<gene>
    <name evidence="5 10" type="primary">rplF</name>
    <name evidence="9" type="ORF">GKO46_09695</name>
    <name evidence="10" type="ORF">GKO48_11845</name>
</gene>
<dbReference type="GO" id="GO:0022625">
    <property type="term" value="C:cytosolic large ribosomal subunit"/>
    <property type="evidence" value="ECO:0007669"/>
    <property type="project" value="UniProtKB-UniRule"/>
</dbReference>
<dbReference type="PANTHER" id="PTHR11655:SF14">
    <property type="entry name" value="LARGE RIBOSOMAL SUBUNIT PROTEIN UL6M"/>
    <property type="match status" value="1"/>
</dbReference>
<dbReference type="InterPro" id="IPR000702">
    <property type="entry name" value="Ribosomal_uL6-like"/>
</dbReference>
<evidence type="ECO:0000256" key="6">
    <source>
        <dbReference type="RuleBase" id="RU003869"/>
    </source>
</evidence>
<evidence type="ECO:0000256" key="3">
    <source>
        <dbReference type="ARBA" id="ARBA00022980"/>
    </source>
</evidence>
<dbReference type="InterPro" id="IPR036789">
    <property type="entry name" value="Ribosomal_uL6-like_a/b-dom_sf"/>
</dbReference>
<dbReference type="GO" id="GO:0002181">
    <property type="term" value="P:cytoplasmic translation"/>
    <property type="evidence" value="ECO:0007669"/>
    <property type="project" value="TreeGrafter"/>
</dbReference>
<comment type="function">
    <text evidence="5 7">This protein binds to the 23S rRNA, and is important in its secondary structure. It is located near the subunit interface in the base of the L7/L12 stalk, and near the tRNA binding site of the peptidyltransferase center.</text>
</comment>
<dbReference type="GO" id="GO:0003735">
    <property type="term" value="F:structural constituent of ribosome"/>
    <property type="evidence" value="ECO:0007669"/>
    <property type="project" value="UniProtKB-UniRule"/>
</dbReference>
<dbReference type="EMBL" id="WMBE01000003">
    <property type="protein sequence ID" value="MDG0867342.1"/>
    <property type="molecule type" value="Genomic_DNA"/>
</dbReference>
<name>A0AAJ5ZF25_9CHLR</name>
<dbReference type="PIRSF" id="PIRSF002162">
    <property type="entry name" value="Ribosomal_L6"/>
    <property type="match status" value="1"/>
</dbReference>
<evidence type="ECO:0000313" key="11">
    <source>
        <dbReference type="Proteomes" id="UP001219901"/>
    </source>
</evidence>
<reference evidence="10" key="2">
    <citation type="journal article" date="2023" name="Nat. Commun.">
        <title>Cultivation of marine bacteria of the SAR202 clade.</title>
        <authorList>
            <person name="Lim Y."/>
            <person name="Seo J.H."/>
            <person name="Giovannoni S.J."/>
            <person name="Kang I."/>
            <person name="Cho J.C."/>
        </authorList>
    </citation>
    <scope>NUCLEOTIDE SEQUENCE</scope>
    <source>
        <strain evidence="10">JH1073</strain>
    </source>
</reference>
<evidence type="ECO:0000256" key="1">
    <source>
        <dbReference type="ARBA" id="ARBA00022730"/>
    </source>
</evidence>
<evidence type="ECO:0000256" key="2">
    <source>
        <dbReference type="ARBA" id="ARBA00022884"/>
    </source>
</evidence>
<reference evidence="11 12" key="1">
    <citation type="submission" date="2019-11" db="EMBL/GenBank/DDBJ databases">
        <authorList>
            <person name="Cho J.-C."/>
        </authorList>
    </citation>
    <scope>NUCLEOTIDE SEQUENCE [LARGE SCALE GENOMIC DNA]</scope>
    <source>
        <strain evidence="10 11">JH1073</strain>
        <strain evidence="9 12">JH702</strain>
    </source>
</reference>
<feature type="domain" description="Large ribosomal subunit protein uL6 alpha-beta" evidence="8">
    <location>
        <begin position="11"/>
        <end position="81"/>
    </location>
</feature>
<dbReference type="Proteomes" id="UP001219901">
    <property type="component" value="Chromosome"/>
</dbReference>
<dbReference type="RefSeq" id="WP_342825615.1">
    <property type="nucleotide sequence ID" value="NZ_CP046146.1"/>
</dbReference>
<proteinExistence type="inferred from homology"/>
<dbReference type="Gene3D" id="3.90.930.12">
    <property type="entry name" value="Ribosomal protein L6, alpha-beta domain"/>
    <property type="match status" value="2"/>
</dbReference>
<dbReference type="GO" id="GO:0019843">
    <property type="term" value="F:rRNA binding"/>
    <property type="evidence" value="ECO:0007669"/>
    <property type="project" value="UniProtKB-UniRule"/>
</dbReference>
<dbReference type="InterPro" id="IPR019906">
    <property type="entry name" value="Ribosomal_uL6_bac-type"/>
</dbReference>
<evidence type="ECO:0000313" key="12">
    <source>
        <dbReference type="Proteomes" id="UP001321249"/>
    </source>
</evidence>
<dbReference type="PRINTS" id="PR00059">
    <property type="entry name" value="RIBOSOMALL6"/>
</dbReference>
<keyword evidence="11" id="KW-1185">Reference proteome</keyword>
<comment type="subunit">
    <text evidence="5">Part of the 50S ribosomal subunit.</text>
</comment>
<keyword evidence="3 5" id="KW-0689">Ribosomal protein</keyword>
<dbReference type="AlphaFoldDB" id="A0AAJ5ZF25"/>
<reference evidence="11" key="3">
    <citation type="submission" date="2023-06" db="EMBL/GenBank/DDBJ databases">
        <title>Pangenomics reveal diversification of enzyme families and niche specialization in globally abundant SAR202 bacteria.</title>
        <authorList>
            <person name="Saw J.H.W."/>
        </authorList>
    </citation>
    <scope>NUCLEOTIDE SEQUENCE [LARGE SCALE GENOMIC DNA]</scope>
    <source>
        <strain evidence="11">JH1073</strain>
    </source>
</reference>
<evidence type="ECO:0000259" key="8">
    <source>
        <dbReference type="Pfam" id="PF00347"/>
    </source>
</evidence>
<evidence type="ECO:0000256" key="4">
    <source>
        <dbReference type="ARBA" id="ARBA00023274"/>
    </source>
</evidence>
<keyword evidence="4 5" id="KW-0687">Ribonucleoprotein</keyword>
<dbReference type="SUPFAM" id="SSF56053">
    <property type="entry name" value="Ribosomal protein L6"/>
    <property type="match status" value="2"/>
</dbReference>
<evidence type="ECO:0000256" key="7">
    <source>
        <dbReference type="RuleBase" id="RU003870"/>
    </source>
</evidence>
<accession>A0AAJ5ZF25</accession>
<dbReference type="NCBIfam" id="TIGR03654">
    <property type="entry name" value="L6_bact"/>
    <property type="match status" value="1"/>
</dbReference>
<keyword evidence="1 5" id="KW-0699">rRNA-binding</keyword>
<dbReference type="PANTHER" id="PTHR11655">
    <property type="entry name" value="60S/50S RIBOSOMAL PROTEIN L6/L9"/>
    <property type="match status" value="1"/>
</dbReference>
<dbReference type="Proteomes" id="UP001321249">
    <property type="component" value="Unassembled WGS sequence"/>
</dbReference>
<sequence>MSRIGKAPITVPSGVDVKVDGTTVTVKGKVGELSRTLPATMKIDLTDGVISVTRPNDEPDQRALHGLTRSLLNNMVIGCAEGFTKRLELIGTGYRVQQKGKALEVNVGYSHPIPVEPIGTNTLKADGQNFIDITGPSKEDVGEQAAQIRKVRKPNPYTGKGIKYSDEVIRRKAGKTAAGTGA</sequence>
<dbReference type="Pfam" id="PF00347">
    <property type="entry name" value="Ribosomal_L6"/>
    <property type="match status" value="2"/>
</dbReference>
<evidence type="ECO:0000256" key="5">
    <source>
        <dbReference type="HAMAP-Rule" id="MF_01365"/>
    </source>
</evidence>
<protein>
    <recommendedName>
        <fullName evidence="5">Large ribosomal subunit protein uL6</fullName>
    </recommendedName>
</protein>
<dbReference type="HAMAP" id="MF_01365_B">
    <property type="entry name" value="Ribosomal_uL6_B"/>
    <property type="match status" value="1"/>
</dbReference>
<comment type="similarity">
    <text evidence="5 6">Belongs to the universal ribosomal protein uL6 family.</text>
</comment>
<feature type="domain" description="Large ribosomal subunit protein uL6 alpha-beta" evidence="8">
    <location>
        <begin position="90"/>
        <end position="164"/>
    </location>
</feature>
<keyword evidence="2 5" id="KW-0694">RNA-binding</keyword>
<dbReference type="FunFam" id="3.90.930.12:FF:000002">
    <property type="entry name" value="50S ribosomal protein L6"/>
    <property type="match status" value="1"/>
</dbReference>
<dbReference type="EMBL" id="CP046147">
    <property type="protein sequence ID" value="WFG40272.1"/>
    <property type="molecule type" value="Genomic_DNA"/>
</dbReference>
<organism evidence="10 11">
    <name type="scientific">Candidatus Lucifugimonas marina</name>
    <dbReference type="NCBI Taxonomy" id="3038979"/>
    <lineage>
        <taxon>Bacteria</taxon>
        <taxon>Bacillati</taxon>
        <taxon>Chloroflexota</taxon>
        <taxon>Dehalococcoidia</taxon>
        <taxon>SAR202 cluster</taxon>
        <taxon>Candidatus Lucifugimonadales</taxon>
        <taxon>Candidatus Lucifugimonadaceae</taxon>
        <taxon>Candidatus Lucifugimonas</taxon>
    </lineage>
</organism>
<dbReference type="InterPro" id="IPR020040">
    <property type="entry name" value="Ribosomal_uL6_a/b-dom"/>
</dbReference>
<evidence type="ECO:0000313" key="10">
    <source>
        <dbReference type="EMBL" id="WFG40272.1"/>
    </source>
</evidence>
<evidence type="ECO:0000313" key="9">
    <source>
        <dbReference type="EMBL" id="MDG0867342.1"/>
    </source>
</evidence>